<dbReference type="Proteomes" id="UP000481861">
    <property type="component" value="Unassembled WGS sequence"/>
</dbReference>
<dbReference type="AlphaFoldDB" id="A0A7C8MAA3"/>
<reference evidence="2 3" key="1">
    <citation type="submission" date="2020-01" db="EMBL/GenBank/DDBJ databases">
        <authorList>
            <consortium name="DOE Joint Genome Institute"/>
            <person name="Haridas S."/>
            <person name="Albert R."/>
            <person name="Binder M."/>
            <person name="Bloem J."/>
            <person name="Labutti K."/>
            <person name="Salamov A."/>
            <person name="Andreopoulos B."/>
            <person name="Baker S.E."/>
            <person name="Barry K."/>
            <person name="Bills G."/>
            <person name="Bluhm B.H."/>
            <person name="Cannon C."/>
            <person name="Castanera R."/>
            <person name="Culley D.E."/>
            <person name="Daum C."/>
            <person name="Ezra D."/>
            <person name="Gonzalez J.B."/>
            <person name="Henrissat B."/>
            <person name="Kuo A."/>
            <person name="Liang C."/>
            <person name="Lipzen A."/>
            <person name="Lutzoni F."/>
            <person name="Magnuson J."/>
            <person name="Mondo S."/>
            <person name="Nolan M."/>
            <person name="Ohm R."/>
            <person name="Pangilinan J."/>
            <person name="Park H.-J.H."/>
            <person name="Ramirez L."/>
            <person name="Alfaro M."/>
            <person name="Sun H."/>
            <person name="Tritt A."/>
            <person name="Yoshinaga Y."/>
            <person name="Zwiers L.-H.L."/>
            <person name="Turgeon B.G."/>
            <person name="Goodwin S.B."/>
            <person name="Spatafora J.W."/>
            <person name="Crous P.W."/>
            <person name="Grigoriev I.V."/>
        </authorList>
    </citation>
    <scope>NUCLEOTIDE SEQUENCE [LARGE SCALE GENOMIC DNA]</scope>
    <source>
        <strain evidence="2 3">CBS 611.86</strain>
    </source>
</reference>
<protein>
    <submittedName>
        <fullName evidence="2">Uncharacterized protein</fullName>
    </submittedName>
</protein>
<proteinExistence type="predicted"/>
<sequence length="225" mass="25051">METHATSDRSTATNTTASRSPPPMHTQTASPNPPPLHNTTTTFTAYAQSTSPPKRRPKRQPTQPFNPQVTPSRSKLQTSRANVASPPVQDPNILDMLSSSIQGSSSTALTPASDEARTAIARMLARDLAHDRHTQISYYALPSPSPRSDTIPLSRRDDSIYDSDPRYGSRNDTTPRRSHRVILRHVPPPPDSELGLESSGETVRMEQWERNGGRWCQVDFDAWKW</sequence>
<comment type="caution">
    <text evidence="2">The sequence shown here is derived from an EMBL/GenBank/DDBJ whole genome shotgun (WGS) entry which is preliminary data.</text>
</comment>
<accession>A0A7C8MAA3</accession>
<evidence type="ECO:0000313" key="3">
    <source>
        <dbReference type="Proteomes" id="UP000481861"/>
    </source>
</evidence>
<name>A0A7C8MAA3_9PLEO</name>
<feature type="compositionally biased region" description="Basic and acidic residues" evidence="1">
    <location>
        <begin position="154"/>
        <end position="175"/>
    </location>
</feature>
<organism evidence="2 3">
    <name type="scientific">Massariosphaeria phaeospora</name>
    <dbReference type="NCBI Taxonomy" id="100035"/>
    <lineage>
        <taxon>Eukaryota</taxon>
        <taxon>Fungi</taxon>
        <taxon>Dikarya</taxon>
        <taxon>Ascomycota</taxon>
        <taxon>Pezizomycotina</taxon>
        <taxon>Dothideomycetes</taxon>
        <taxon>Pleosporomycetidae</taxon>
        <taxon>Pleosporales</taxon>
        <taxon>Pleosporales incertae sedis</taxon>
        <taxon>Massariosphaeria</taxon>
    </lineage>
</organism>
<feature type="compositionally biased region" description="Low complexity" evidence="1">
    <location>
        <begin position="8"/>
        <end position="19"/>
    </location>
</feature>
<feature type="region of interest" description="Disordered" evidence="1">
    <location>
        <begin position="139"/>
        <end position="176"/>
    </location>
</feature>
<gene>
    <name evidence="2" type="ORF">BDV95DRAFT_594055</name>
</gene>
<dbReference type="EMBL" id="JAADJZ010000009">
    <property type="protein sequence ID" value="KAF2872739.1"/>
    <property type="molecule type" value="Genomic_DNA"/>
</dbReference>
<evidence type="ECO:0000256" key="1">
    <source>
        <dbReference type="SAM" id="MobiDB-lite"/>
    </source>
</evidence>
<evidence type="ECO:0000313" key="2">
    <source>
        <dbReference type="EMBL" id="KAF2872739.1"/>
    </source>
</evidence>
<feature type="compositionally biased region" description="Low complexity" evidence="1">
    <location>
        <begin position="39"/>
        <end position="52"/>
    </location>
</feature>
<feature type="region of interest" description="Disordered" evidence="1">
    <location>
        <begin position="1"/>
        <end position="94"/>
    </location>
</feature>
<keyword evidence="3" id="KW-1185">Reference proteome</keyword>
<feature type="compositionally biased region" description="Polar residues" evidence="1">
    <location>
        <begin position="65"/>
        <end position="82"/>
    </location>
</feature>